<feature type="compositionally biased region" description="Polar residues" evidence="1">
    <location>
        <begin position="165"/>
        <end position="183"/>
    </location>
</feature>
<proteinExistence type="predicted"/>
<name>A0ABU6QDJ6_9FABA</name>
<organism evidence="2 3">
    <name type="scientific">Stylosanthes scabra</name>
    <dbReference type="NCBI Taxonomy" id="79078"/>
    <lineage>
        <taxon>Eukaryota</taxon>
        <taxon>Viridiplantae</taxon>
        <taxon>Streptophyta</taxon>
        <taxon>Embryophyta</taxon>
        <taxon>Tracheophyta</taxon>
        <taxon>Spermatophyta</taxon>
        <taxon>Magnoliopsida</taxon>
        <taxon>eudicotyledons</taxon>
        <taxon>Gunneridae</taxon>
        <taxon>Pentapetalae</taxon>
        <taxon>rosids</taxon>
        <taxon>fabids</taxon>
        <taxon>Fabales</taxon>
        <taxon>Fabaceae</taxon>
        <taxon>Papilionoideae</taxon>
        <taxon>50 kb inversion clade</taxon>
        <taxon>dalbergioids sensu lato</taxon>
        <taxon>Dalbergieae</taxon>
        <taxon>Pterocarpus clade</taxon>
        <taxon>Stylosanthes</taxon>
    </lineage>
</organism>
<dbReference type="Proteomes" id="UP001341840">
    <property type="component" value="Unassembled WGS sequence"/>
</dbReference>
<feature type="compositionally biased region" description="Basic residues" evidence="1">
    <location>
        <begin position="133"/>
        <end position="147"/>
    </location>
</feature>
<gene>
    <name evidence="2" type="ORF">PIB30_035197</name>
</gene>
<comment type="caution">
    <text evidence="2">The sequence shown here is derived from an EMBL/GenBank/DDBJ whole genome shotgun (WGS) entry which is preliminary data.</text>
</comment>
<dbReference type="EMBL" id="JASCZI010000167">
    <property type="protein sequence ID" value="MED6109603.1"/>
    <property type="molecule type" value="Genomic_DNA"/>
</dbReference>
<evidence type="ECO:0000256" key="1">
    <source>
        <dbReference type="SAM" id="MobiDB-lite"/>
    </source>
</evidence>
<evidence type="ECO:0000313" key="2">
    <source>
        <dbReference type="EMBL" id="MED6109603.1"/>
    </source>
</evidence>
<feature type="region of interest" description="Disordered" evidence="1">
    <location>
        <begin position="122"/>
        <end position="244"/>
    </location>
</feature>
<accession>A0ABU6QDJ6</accession>
<evidence type="ECO:0000313" key="3">
    <source>
        <dbReference type="Proteomes" id="UP001341840"/>
    </source>
</evidence>
<protein>
    <submittedName>
        <fullName evidence="2">Uncharacterized protein</fullName>
    </submittedName>
</protein>
<reference evidence="2 3" key="1">
    <citation type="journal article" date="2023" name="Plants (Basel)">
        <title>Bridging the Gap: Combining Genomics and Transcriptomics Approaches to Understand Stylosanthes scabra, an Orphan Legume from the Brazilian Caatinga.</title>
        <authorList>
            <person name="Ferreira-Neto J.R.C."/>
            <person name="da Silva M.D."/>
            <person name="Binneck E."/>
            <person name="de Melo N.F."/>
            <person name="da Silva R.H."/>
            <person name="de Melo A.L.T.M."/>
            <person name="Pandolfi V."/>
            <person name="Bustamante F.O."/>
            <person name="Brasileiro-Vidal A.C."/>
            <person name="Benko-Iseppon A.M."/>
        </authorList>
    </citation>
    <scope>NUCLEOTIDE SEQUENCE [LARGE SCALE GENOMIC DNA]</scope>
    <source>
        <tissue evidence="2">Leaves</tissue>
    </source>
</reference>
<keyword evidence="3" id="KW-1185">Reference proteome</keyword>
<feature type="compositionally biased region" description="Polar residues" evidence="1">
    <location>
        <begin position="203"/>
        <end position="226"/>
    </location>
</feature>
<sequence length="331" mass="36908">MKHFFNIFYHLLEKDETFNLNPFADRHIGPDWLKRPFVSDDQSIQEENISIWSEFLTPQVLFARLPGGEDLRMAIYLPNGVSRQFGFAQAIPSPYHPQETQLLDVKASSIEELLSFQKDNAVRKTKTSSVNPRPKRASSRLIGKRKCYTNESQRQTKKKLDTPVDVSSNSDDGNTKDTSSATASKDKQGEPVTSPNKDEENNKNPSTEKGISQGCQTPSPMPQTKNLAIVRPDPTPSTTKVKDQNSTVSFSKTAKQLTPFVVVELITSIVVVDDLLSDLEVLSEAYACSMDANKEIVIKTSPTTQVHSQINQSPANTTFDMSTLHDFGKKL</sequence>